<keyword evidence="1" id="KW-1133">Transmembrane helix</keyword>
<dbReference type="SUPFAM" id="SSF82693">
    <property type="entry name" value="Multidrug efflux transporter AcrB pore domain, PN1, PN2, PC1 and PC2 subdomains"/>
    <property type="match status" value="3"/>
</dbReference>
<dbReference type="Gene3D" id="3.30.70.1440">
    <property type="entry name" value="Multidrug efflux transporter AcrB pore domain"/>
    <property type="match status" value="1"/>
</dbReference>
<gene>
    <name evidence="2" type="ORF">HMPREF9473_04331</name>
</gene>
<dbReference type="PANTHER" id="PTHR32063:SF0">
    <property type="entry name" value="SWARMING MOTILITY PROTEIN SWRC"/>
    <property type="match status" value="1"/>
</dbReference>
<accession>G5ILF3</accession>
<organism evidence="2 3">
    <name type="scientific">Hungatella hathewayi WAL-18680</name>
    <dbReference type="NCBI Taxonomy" id="742737"/>
    <lineage>
        <taxon>Bacteria</taxon>
        <taxon>Bacillati</taxon>
        <taxon>Bacillota</taxon>
        <taxon>Clostridia</taxon>
        <taxon>Lachnospirales</taxon>
        <taxon>Lachnospiraceae</taxon>
        <taxon>Hungatella</taxon>
    </lineage>
</organism>
<feature type="transmembrane region" description="Helical" evidence="1">
    <location>
        <begin position="330"/>
        <end position="349"/>
    </location>
</feature>
<feature type="transmembrane region" description="Helical" evidence="1">
    <location>
        <begin position="898"/>
        <end position="921"/>
    </location>
</feature>
<feature type="transmembrane region" description="Helical" evidence="1">
    <location>
        <begin position="428"/>
        <end position="449"/>
    </location>
</feature>
<dbReference type="HOGENOM" id="CLU_002755_1_2_9"/>
<dbReference type="Gene3D" id="1.20.1640.10">
    <property type="entry name" value="Multidrug efflux transporter AcrB transmembrane domain"/>
    <property type="match status" value="2"/>
</dbReference>
<dbReference type="PATRIC" id="fig|742737.3.peg.4315"/>
<protein>
    <recommendedName>
        <fullName evidence="4">SSD domain-containing protein</fullName>
    </recommendedName>
</protein>
<feature type="transmembrane region" description="Helical" evidence="1">
    <location>
        <begin position="461"/>
        <end position="484"/>
    </location>
</feature>
<name>G5ILF3_9FIRM</name>
<feature type="transmembrane region" description="Helical" evidence="1">
    <location>
        <begin position="845"/>
        <end position="865"/>
    </location>
</feature>
<comment type="caution">
    <text evidence="2">The sequence shown here is derived from an EMBL/GenBank/DDBJ whole genome shotgun (WGS) entry which is preliminary data.</text>
</comment>
<dbReference type="InterPro" id="IPR001036">
    <property type="entry name" value="Acrflvin-R"/>
</dbReference>
<feature type="transmembrane region" description="Helical" evidence="1">
    <location>
        <begin position="382"/>
        <end position="407"/>
    </location>
</feature>
<dbReference type="Pfam" id="PF00873">
    <property type="entry name" value="ACR_tran"/>
    <property type="match status" value="1"/>
</dbReference>
<keyword evidence="3" id="KW-1185">Reference proteome</keyword>
<dbReference type="InterPro" id="IPR027463">
    <property type="entry name" value="AcrB_DN_DC_subdom"/>
</dbReference>
<dbReference type="PANTHER" id="PTHR32063">
    <property type="match status" value="1"/>
</dbReference>
<dbReference type="SUPFAM" id="SSF82714">
    <property type="entry name" value="Multidrug efflux transporter AcrB TolC docking domain, DN and DC subdomains"/>
    <property type="match status" value="2"/>
</dbReference>
<feature type="transmembrane region" description="Helical" evidence="1">
    <location>
        <begin position="973"/>
        <end position="999"/>
    </location>
</feature>
<keyword evidence="1" id="KW-0812">Transmembrane</keyword>
<dbReference type="Gene3D" id="3.30.2090.10">
    <property type="entry name" value="Multidrug efflux transporter AcrB TolC docking domain, DN and DC subdomains"/>
    <property type="match status" value="2"/>
</dbReference>
<dbReference type="RefSeq" id="WP_006782319.1">
    <property type="nucleotide sequence ID" value="NZ_CP040506.1"/>
</dbReference>
<dbReference type="OrthoDB" id="9757876at2"/>
<evidence type="ECO:0000313" key="3">
    <source>
        <dbReference type="Proteomes" id="UP000005384"/>
    </source>
</evidence>
<proteinExistence type="predicted"/>
<feature type="transmembrane region" description="Helical" evidence="1">
    <location>
        <begin position="948"/>
        <end position="967"/>
    </location>
</feature>
<sequence length="1013" mass="109601">MGLTKYVLKRPVTTVLAILCLVVFGLSSVTSSKLELIPEMNMPMMLVSTVYPGASPDDINELVTGPIEDQVGILNGIKNTTSMSSENVSIVLLEYEYGTDMDKAYTDLKKKMDSVQSELPEDAQTPSIMEMDINSQPSIYLAINNDAQENLYNYVDNEIVPEFEKLSNVASVDMSGGQAQYVRIELLSDKLNQYHLNMNSIVSAISSGSFSYPVGDTMVGSQSLSVTSGVDYDTVEKLKSIPITVGSGDIIYLEDVANVYAALEEQSSIGRYNGKDTISLGIKKQQSSSDMEVASSVKRVVEKLKAADPDLDIVVVSDNSEMIQSSLKTVVETMIAAIIVSMIVIFLFFGDFKASMIVGSSIPVSIMTALIAMNVMGFSLNVITLSSLVLGVGMMVDNSIVVLESCFRSTKGVGFREYTGAALQGSGIVLQSIIGSTITTCVVFLPMAFLEGMVGQMFKPLGFTIVFCMLASLISAMTVVPLCYTMYRPKEKENAPLSKGVDALQRGYRKLMVKILPKKKTVMFTSIALLILSFLMASQLRSELIPANDEGTISVSIETRPGLSLEEVNGIMQQAEAVVTADPNMKSYMLSYGGSGLSMGGSGASLTVYLKKDRTMETADVLKSWKPAMNAIPNCNITMSESSTVSMMVGSSDNFEVILQSTQYDDLKAVSDQIVNELVARPDVTKVHSSLENAAPLVKIDIDPVKAAAEGLAPVQVAGTVNMMLSGKEATTLDVDGREVSVMVEYPKGEYETLNQIKGIVLMTPTGSSVALTDIAEVNFKDSPLSITRENKQYQVTINGDYTEYADADRVKAKTTLMNEAVNVNLKPEISVAQNTMDEMMAEEFGSLFQAIAIAVFLVFVVMAAQFESPKFSIMVMTTIPFALIGSFGFLFLGDVSISMPSLLGFLMMIGTVVNNGILYVDTVNQYRRDMDMQTALIEAGATRLRPILMTTLTTIVAMIPMCLALGDSGEIMQGLALVNVGGLTASTILSLLMLPVYYSIMSHRKKELPVLD</sequence>
<dbReference type="SUPFAM" id="SSF82866">
    <property type="entry name" value="Multidrug efflux transporter AcrB transmembrane domain"/>
    <property type="match status" value="2"/>
</dbReference>
<dbReference type="PRINTS" id="PR00702">
    <property type="entry name" value="ACRIFLAVINRP"/>
</dbReference>
<keyword evidence="1" id="KW-0472">Membrane</keyword>
<feature type="transmembrane region" description="Helical" evidence="1">
    <location>
        <begin position="356"/>
        <end position="376"/>
    </location>
</feature>
<feature type="transmembrane region" description="Helical" evidence="1">
    <location>
        <begin position="872"/>
        <end position="892"/>
    </location>
</feature>
<evidence type="ECO:0000313" key="2">
    <source>
        <dbReference type="EMBL" id="EHI57222.1"/>
    </source>
</evidence>
<evidence type="ECO:0000256" key="1">
    <source>
        <dbReference type="SAM" id="Phobius"/>
    </source>
</evidence>
<dbReference type="AlphaFoldDB" id="G5ILF3"/>
<dbReference type="EMBL" id="ADLN01000120">
    <property type="protein sequence ID" value="EHI57222.1"/>
    <property type="molecule type" value="Genomic_DNA"/>
</dbReference>
<feature type="transmembrane region" description="Helical" evidence="1">
    <location>
        <begin position="521"/>
        <end position="540"/>
    </location>
</feature>
<dbReference type="GO" id="GO:0005886">
    <property type="term" value="C:plasma membrane"/>
    <property type="evidence" value="ECO:0007669"/>
    <property type="project" value="TreeGrafter"/>
</dbReference>
<dbReference type="Gene3D" id="3.30.70.1430">
    <property type="entry name" value="Multidrug efflux transporter AcrB pore domain"/>
    <property type="match status" value="2"/>
</dbReference>
<evidence type="ECO:0008006" key="4">
    <source>
        <dbReference type="Google" id="ProtNLM"/>
    </source>
</evidence>
<dbReference type="GO" id="GO:0042910">
    <property type="term" value="F:xenobiotic transmembrane transporter activity"/>
    <property type="evidence" value="ECO:0007669"/>
    <property type="project" value="TreeGrafter"/>
</dbReference>
<dbReference type="Proteomes" id="UP000005384">
    <property type="component" value="Unassembled WGS sequence"/>
</dbReference>
<dbReference type="Gene3D" id="3.30.70.1320">
    <property type="entry name" value="Multidrug efflux transporter AcrB pore domain like"/>
    <property type="match status" value="1"/>
</dbReference>
<reference evidence="2 3" key="1">
    <citation type="submission" date="2011-08" db="EMBL/GenBank/DDBJ databases">
        <title>The Genome Sequence of Clostridium hathewayi WAL-18680.</title>
        <authorList>
            <consortium name="The Broad Institute Genome Sequencing Platform"/>
            <person name="Earl A."/>
            <person name="Ward D."/>
            <person name="Feldgarden M."/>
            <person name="Gevers D."/>
            <person name="Finegold S.M."/>
            <person name="Summanen P.H."/>
            <person name="Molitoris D.R."/>
            <person name="Song M."/>
            <person name="Daigneault M."/>
            <person name="Allen-Vercoe E."/>
            <person name="Young S.K."/>
            <person name="Zeng Q."/>
            <person name="Gargeya S."/>
            <person name="Fitzgerald M."/>
            <person name="Haas B."/>
            <person name="Abouelleil A."/>
            <person name="Alvarado L."/>
            <person name="Arachchi H.M."/>
            <person name="Berlin A."/>
            <person name="Brown A."/>
            <person name="Chapman S.B."/>
            <person name="Chen Z."/>
            <person name="Dunbar C."/>
            <person name="Freedman E."/>
            <person name="Gearin G."/>
            <person name="Gellesch M."/>
            <person name="Goldberg J."/>
            <person name="Griggs A."/>
            <person name="Gujja S."/>
            <person name="Heiman D."/>
            <person name="Howarth C."/>
            <person name="Larson L."/>
            <person name="Lui A."/>
            <person name="MacDonald P.J.P."/>
            <person name="Montmayeur A."/>
            <person name="Murphy C."/>
            <person name="Neiman D."/>
            <person name="Pearson M."/>
            <person name="Priest M."/>
            <person name="Roberts A."/>
            <person name="Saif S."/>
            <person name="Shea T."/>
            <person name="Shenoy N."/>
            <person name="Sisk P."/>
            <person name="Stolte C."/>
            <person name="Sykes S."/>
            <person name="Wortman J."/>
            <person name="Nusbaum C."/>
            <person name="Birren B."/>
        </authorList>
    </citation>
    <scope>NUCLEOTIDE SEQUENCE [LARGE SCALE GENOMIC DNA]</scope>
    <source>
        <strain evidence="2 3">WAL-18680</strain>
    </source>
</reference>